<protein>
    <submittedName>
        <fullName evidence="2">Uncharacterized protein</fullName>
    </submittedName>
</protein>
<dbReference type="WBParaSite" id="SMUV_0000779201-mRNA-1">
    <property type="protein sequence ID" value="SMUV_0000779201-mRNA-1"/>
    <property type="gene ID" value="SMUV_0000779201"/>
</dbReference>
<dbReference type="AlphaFoldDB" id="A0A0N5ASL8"/>
<dbReference type="STRING" id="451379.A0A0N5ASL8"/>
<dbReference type="Proteomes" id="UP000046393">
    <property type="component" value="Unplaced"/>
</dbReference>
<organism evidence="1 2">
    <name type="scientific">Syphacia muris</name>
    <dbReference type="NCBI Taxonomy" id="451379"/>
    <lineage>
        <taxon>Eukaryota</taxon>
        <taxon>Metazoa</taxon>
        <taxon>Ecdysozoa</taxon>
        <taxon>Nematoda</taxon>
        <taxon>Chromadorea</taxon>
        <taxon>Rhabditida</taxon>
        <taxon>Spirurina</taxon>
        <taxon>Oxyuridomorpha</taxon>
        <taxon>Oxyuroidea</taxon>
        <taxon>Oxyuridae</taxon>
        <taxon>Syphacia</taxon>
    </lineage>
</organism>
<proteinExistence type="predicted"/>
<evidence type="ECO:0000313" key="2">
    <source>
        <dbReference type="WBParaSite" id="SMUV_0000779201-mRNA-1"/>
    </source>
</evidence>
<sequence>MSFFLVFVCSFTDLKPQAFRSNSEGDNEQPLDDGYTEAEIESTDTLRAGNYELFGATLLSTKFVIEKNDKELPEPILKDDLVASLPGVVPRKQCQLRLAKANSHHVITKTTGITTSSITVCDGTATPKTSATGVHSIRVHNDSTLSAAPDSMSRRSSASSQQTYILDNDIRKPLIVRDVFTATLPRLH</sequence>
<keyword evidence="1" id="KW-1185">Reference proteome</keyword>
<name>A0A0N5ASL8_9BILA</name>
<reference evidence="2" key="1">
    <citation type="submission" date="2017-02" db="UniProtKB">
        <authorList>
            <consortium name="WormBaseParasite"/>
        </authorList>
    </citation>
    <scope>IDENTIFICATION</scope>
</reference>
<accession>A0A0N5ASL8</accession>
<evidence type="ECO:0000313" key="1">
    <source>
        <dbReference type="Proteomes" id="UP000046393"/>
    </source>
</evidence>